<feature type="compositionally biased region" description="Polar residues" evidence="8">
    <location>
        <begin position="605"/>
        <end position="616"/>
    </location>
</feature>
<dbReference type="InterPro" id="IPR038765">
    <property type="entry name" value="Papain-like_cys_pep_sf"/>
</dbReference>
<dbReference type="PANTHER" id="PTHR12419">
    <property type="entry name" value="OTU DOMAIN CONTAINING PROTEIN"/>
    <property type="match status" value="1"/>
</dbReference>
<dbReference type="InterPro" id="IPR050704">
    <property type="entry name" value="Peptidase_C85-like"/>
</dbReference>
<evidence type="ECO:0000256" key="1">
    <source>
        <dbReference type="ARBA" id="ARBA00000707"/>
    </source>
</evidence>
<dbReference type="Gene3D" id="3.90.70.80">
    <property type="match status" value="1"/>
</dbReference>
<dbReference type="GO" id="GO:0016579">
    <property type="term" value="P:protein deubiquitination"/>
    <property type="evidence" value="ECO:0007669"/>
    <property type="project" value="TreeGrafter"/>
</dbReference>
<feature type="compositionally biased region" description="Basic and acidic residues" evidence="8">
    <location>
        <begin position="617"/>
        <end position="627"/>
    </location>
</feature>
<comment type="catalytic activity">
    <reaction evidence="1">
        <text>Thiol-dependent hydrolysis of ester, thioester, amide, peptide and isopeptide bonds formed by the C-terminal Gly of ubiquitin (a 76-residue protein attached to proteins as an intracellular targeting signal).</text>
        <dbReference type="EC" id="3.4.19.12"/>
    </reaction>
</comment>
<evidence type="ECO:0000256" key="7">
    <source>
        <dbReference type="ARBA" id="ARBA00033460"/>
    </source>
</evidence>
<feature type="compositionally biased region" description="Basic residues" evidence="8">
    <location>
        <begin position="63"/>
        <end position="85"/>
    </location>
</feature>
<dbReference type="CDD" id="cd22752">
    <property type="entry name" value="OTU_OTUD5-like"/>
    <property type="match status" value="1"/>
</dbReference>
<keyword evidence="5" id="KW-0833">Ubl conjugation pathway</keyword>
<organism evidence="10">
    <name type="scientific">Anopheles triannulatus</name>
    <dbReference type="NCBI Taxonomy" id="58253"/>
    <lineage>
        <taxon>Eukaryota</taxon>
        <taxon>Metazoa</taxon>
        <taxon>Ecdysozoa</taxon>
        <taxon>Arthropoda</taxon>
        <taxon>Hexapoda</taxon>
        <taxon>Insecta</taxon>
        <taxon>Pterygota</taxon>
        <taxon>Neoptera</taxon>
        <taxon>Endopterygota</taxon>
        <taxon>Diptera</taxon>
        <taxon>Nematocera</taxon>
        <taxon>Culicoidea</taxon>
        <taxon>Culicidae</taxon>
        <taxon>Anophelinae</taxon>
        <taxon>Anopheles</taxon>
    </lineage>
</organism>
<protein>
    <recommendedName>
        <fullName evidence="3">ubiquitinyl hydrolase 1</fullName>
        <ecNumber evidence="3">3.4.19.12</ecNumber>
    </recommendedName>
    <alternativeName>
        <fullName evidence="7">Deubiquitinating enzyme A</fullName>
    </alternativeName>
</protein>
<feature type="compositionally biased region" description="Basic and acidic residues" evidence="8">
    <location>
        <begin position="750"/>
        <end position="760"/>
    </location>
</feature>
<name>A0A2M4A765_9DIPT</name>
<proteinExistence type="inferred from homology"/>
<evidence type="ECO:0000256" key="2">
    <source>
        <dbReference type="ARBA" id="ARBA00010407"/>
    </source>
</evidence>
<feature type="region of interest" description="Disordered" evidence="8">
    <location>
        <begin position="550"/>
        <end position="584"/>
    </location>
</feature>
<feature type="region of interest" description="Disordered" evidence="8">
    <location>
        <begin position="750"/>
        <end position="773"/>
    </location>
</feature>
<feature type="region of interest" description="Disordered" evidence="8">
    <location>
        <begin position="1"/>
        <end position="149"/>
    </location>
</feature>
<evidence type="ECO:0000256" key="8">
    <source>
        <dbReference type="SAM" id="MobiDB-lite"/>
    </source>
</evidence>
<evidence type="ECO:0000259" key="9">
    <source>
        <dbReference type="PROSITE" id="PS50802"/>
    </source>
</evidence>
<dbReference type="EMBL" id="GGFK01003312">
    <property type="protein sequence ID" value="MBW36633.1"/>
    <property type="molecule type" value="Transcribed_RNA"/>
</dbReference>
<reference evidence="10" key="1">
    <citation type="submission" date="2018-01" db="EMBL/GenBank/DDBJ databases">
        <title>An insight into the sialome of Amazonian anophelines.</title>
        <authorList>
            <person name="Ribeiro J.M."/>
            <person name="Scarpassa V."/>
            <person name="Calvo E."/>
        </authorList>
    </citation>
    <scope>NUCLEOTIDE SEQUENCE</scope>
    <source>
        <tissue evidence="10">Salivary glands</tissue>
    </source>
</reference>
<feature type="compositionally biased region" description="Polar residues" evidence="8">
    <location>
        <begin position="38"/>
        <end position="48"/>
    </location>
</feature>
<evidence type="ECO:0000256" key="6">
    <source>
        <dbReference type="ARBA" id="ARBA00022801"/>
    </source>
</evidence>
<feature type="domain" description="OTU" evidence="9">
    <location>
        <begin position="205"/>
        <end position="329"/>
    </location>
</feature>
<dbReference type="PROSITE" id="PS50802">
    <property type="entry name" value="OTU"/>
    <property type="match status" value="1"/>
</dbReference>
<feature type="compositionally biased region" description="Polar residues" evidence="8">
    <location>
        <begin position="633"/>
        <end position="646"/>
    </location>
</feature>
<sequence length="773" mass="83770">MTIKPVGNQKSAKEEGRREEESTSQSAGGVRAAHRSVVLNQLSSSESQALPREIRFDNDSVGRHRRSPHKNLGRLKQEHYHKRDRRERDKTPGSPSYHHHGLPSVSGKKQTSSSCSSPLAGTAGGRSPKSTLPSGPVGGSHSGLAGVNPGTATGGAVSLSSVIEEALSGYNSGDEHIGPKDAELTPDEWKKRDDAFAKDLQERGFVLHEMEEDGACLFRAISLQIYGDQDMHEEIRHQTMNYIYQNREYFAQFVTEDIADYVKRKRANHVHGNHIEIQAMSEMYNRSVELYCYQIEPINIFNSDQINNGNEPLRLAYQRGSHYNAIVNPYKASVGVGLGLAGYRPDELDIKQVDDAVRMSEELEIEKTMFEDKLKTTDWEATNEAIEEQIARESYLQWCRDNMRKSNSSSSTSSTVASAAATLGGGSSQNKSTSTITSTEMMASASGASFSGKQQQQQQTSSFLLEMRKSPTIGQQTTLTAGLAYEAGLKKGGERSAACSSGSKNSSFDLDCLASLSSAQCSSQNATAASSYSVQQQYYYSASKSSATTTTTSTANGTCSTNSTLSSGNSTTSSGNSAECNRRKKRILHSSLDVANYNEMKKCKANSNRTSASNSPRRPESPLEVLDKPATLSPASTSDGSNTQAKGSGSGSSSCSSVESTVTGASATKQQPVAARDEAPVSEFYQSLLESSYTDDGSELNGWARIHYCAQGQLQDLFLSHPSGFGQLSEREMIQKALEESALDFVKRCDGSKASHEDKYGTTTDEEYDSPSP</sequence>
<feature type="compositionally biased region" description="Low complexity" evidence="8">
    <location>
        <begin position="550"/>
        <end position="577"/>
    </location>
</feature>
<keyword evidence="4" id="KW-0645">Protease</keyword>
<dbReference type="GO" id="GO:0006508">
    <property type="term" value="P:proteolysis"/>
    <property type="evidence" value="ECO:0007669"/>
    <property type="project" value="UniProtKB-KW"/>
</dbReference>
<evidence type="ECO:0000256" key="5">
    <source>
        <dbReference type="ARBA" id="ARBA00022786"/>
    </source>
</evidence>
<dbReference type="PANTHER" id="PTHR12419:SF4">
    <property type="entry name" value="OTU DOMAIN-CONTAINING PROTEIN 5"/>
    <property type="match status" value="1"/>
</dbReference>
<accession>A0A2M4A765</accession>
<dbReference type="FunFam" id="3.90.70.80:FF:000018">
    <property type="entry name" value="OTU domain-containing protein 5-B"/>
    <property type="match status" value="1"/>
</dbReference>
<feature type="compositionally biased region" description="Basic and acidic residues" evidence="8">
    <location>
        <begin position="11"/>
        <end position="21"/>
    </location>
</feature>
<feature type="region of interest" description="Disordered" evidence="8">
    <location>
        <begin position="603"/>
        <end position="678"/>
    </location>
</feature>
<dbReference type="GO" id="GO:0061578">
    <property type="term" value="F:K63-linked deubiquitinase activity"/>
    <property type="evidence" value="ECO:0007669"/>
    <property type="project" value="TreeGrafter"/>
</dbReference>
<dbReference type="Pfam" id="PF02338">
    <property type="entry name" value="OTU"/>
    <property type="match status" value="1"/>
</dbReference>
<dbReference type="AlphaFoldDB" id="A0A2M4A765"/>
<feature type="compositionally biased region" description="Basic and acidic residues" evidence="8">
    <location>
        <begin position="52"/>
        <end position="62"/>
    </location>
</feature>
<dbReference type="InterPro" id="IPR003323">
    <property type="entry name" value="OTU_dom"/>
</dbReference>
<keyword evidence="6" id="KW-0378">Hydrolase</keyword>
<evidence type="ECO:0000256" key="3">
    <source>
        <dbReference type="ARBA" id="ARBA00012759"/>
    </source>
</evidence>
<evidence type="ECO:0000256" key="4">
    <source>
        <dbReference type="ARBA" id="ARBA00022670"/>
    </source>
</evidence>
<feature type="compositionally biased region" description="Acidic residues" evidence="8">
    <location>
        <begin position="764"/>
        <end position="773"/>
    </location>
</feature>
<dbReference type="EC" id="3.4.19.12" evidence="3"/>
<feature type="compositionally biased region" description="Low complexity" evidence="8">
    <location>
        <begin position="651"/>
        <end position="664"/>
    </location>
</feature>
<feature type="compositionally biased region" description="Low complexity" evidence="8">
    <location>
        <begin position="104"/>
        <end position="117"/>
    </location>
</feature>
<comment type="similarity">
    <text evidence="2">Belongs to the peptidase C85 family.</text>
</comment>
<evidence type="ECO:0000313" key="10">
    <source>
        <dbReference type="EMBL" id="MBW36633.1"/>
    </source>
</evidence>
<dbReference type="GO" id="GO:0004843">
    <property type="term" value="F:cysteine-type deubiquitinase activity"/>
    <property type="evidence" value="ECO:0007669"/>
    <property type="project" value="UniProtKB-EC"/>
</dbReference>
<dbReference type="SUPFAM" id="SSF54001">
    <property type="entry name" value="Cysteine proteinases"/>
    <property type="match status" value="1"/>
</dbReference>